<comment type="catalytic activity">
    <reaction evidence="3 4">
        <text>(R)-4'-phosphopantothenate + L-cysteine + CTP = N-[(R)-4-phosphopantothenoyl]-L-cysteine + CMP + diphosphate + H(+)</text>
        <dbReference type="Rhea" id="RHEA:19397"/>
        <dbReference type="ChEBI" id="CHEBI:10986"/>
        <dbReference type="ChEBI" id="CHEBI:15378"/>
        <dbReference type="ChEBI" id="CHEBI:33019"/>
        <dbReference type="ChEBI" id="CHEBI:35235"/>
        <dbReference type="ChEBI" id="CHEBI:37563"/>
        <dbReference type="ChEBI" id="CHEBI:59458"/>
        <dbReference type="ChEBI" id="CHEBI:60377"/>
        <dbReference type="EC" id="6.3.2.5"/>
    </reaction>
</comment>
<dbReference type="Proteomes" id="UP001064087">
    <property type="component" value="Chromosome"/>
</dbReference>
<evidence type="ECO:0000313" key="8">
    <source>
        <dbReference type="Proteomes" id="UP001064087"/>
    </source>
</evidence>
<organism evidence="7 8">
    <name type="scientific">Roseovarius pelagicus</name>
    <dbReference type="NCBI Taxonomy" id="2980108"/>
    <lineage>
        <taxon>Bacteria</taxon>
        <taxon>Pseudomonadati</taxon>
        <taxon>Pseudomonadota</taxon>
        <taxon>Alphaproteobacteria</taxon>
        <taxon>Rhodobacterales</taxon>
        <taxon>Roseobacteraceae</taxon>
        <taxon>Roseovarius</taxon>
    </lineage>
</organism>
<reference evidence="7" key="1">
    <citation type="submission" date="2022-10" db="EMBL/GenBank/DDBJ databases">
        <title>Roseovarius pelagicus sp. nov., isolated from Arctic seawater.</title>
        <authorList>
            <person name="Hong Y.W."/>
            <person name="Hwang C.Y."/>
        </authorList>
    </citation>
    <scope>NUCLEOTIDE SEQUENCE</scope>
    <source>
        <strain evidence="7">HL-MP18</strain>
    </source>
</reference>
<feature type="binding site" evidence="3">
    <location>
        <begin position="303"/>
        <end position="306"/>
    </location>
    <ligand>
        <name>CTP</name>
        <dbReference type="ChEBI" id="CHEBI:37563"/>
    </ligand>
</feature>
<dbReference type="RefSeq" id="WP_263049096.1">
    <property type="nucleotide sequence ID" value="NZ_CP106738.1"/>
</dbReference>
<feature type="binding site" evidence="3">
    <location>
        <position position="337"/>
    </location>
    <ligand>
        <name>CTP</name>
        <dbReference type="ChEBI" id="CHEBI:37563"/>
    </ligand>
</feature>
<name>A0ABY6DGS4_9RHOB</name>
<comment type="catalytic activity">
    <reaction evidence="3 4">
        <text>N-[(R)-4-phosphopantothenoyl]-L-cysteine + H(+) = (R)-4'-phosphopantetheine + CO2</text>
        <dbReference type="Rhea" id="RHEA:16793"/>
        <dbReference type="ChEBI" id="CHEBI:15378"/>
        <dbReference type="ChEBI" id="CHEBI:16526"/>
        <dbReference type="ChEBI" id="CHEBI:59458"/>
        <dbReference type="ChEBI" id="CHEBI:61723"/>
        <dbReference type="EC" id="4.1.1.36"/>
    </reaction>
</comment>
<dbReference type="GO" id="GO:0004633">
    <property type="term" value="F:phosphopantothenoylcysteine decarboxylase activity"/>
    <property type="evidence" value="ECO:0007669"/>
    <property type="project" value="UniProtKB-EC"/>
</dbReference>
<dbReference type="NCBIfam" id="TIGR00521">
    <property type="entry name" value="coaBC_dfp"/>
    <property type="match status" value="1"/>
</dbReference>
<feature type="domain" description="Flavoprotein" evidence="5">
    <location>
        <begin position="5"/>
        <end position="177"/>
    </location>
</feature>
<accession>A0ABY6DGS4</accession>
<evidence type="ECO:0000256" key="4">
    <source>
        <dbReference type="RuleBase" id="RU364078"/>
    </source>
</evidence>
<feature type="region of interest" description="Phosphopantothenate--cysteine ligase" evidence="3">
    <location>
        <begin position="189"/>
        <end position="397"/>
    </location>
</feature>
<evidence type="ECO:0000256" key="3">
    <source>
        <dbReference type="HAMAP-Rule" id="MF_02225"/>
    </source>
</evidence>
<comment type="pathway">
    <text evidence="3 4">Cofactor biosynthesis; coenzyme A biosynthesis; CoA from (R)-pantothenate: step 3/5.</text>
</comment>
<keyword evidence="3" id="KW-0511">Multifunctional enzyme</keyword>
<dbReference type="Pfam" id="PF04127">
    <property type="entry name" value="DFP"/>
    <property type="match status" value="1"/>
</dbReference>
<keyword evidence="3 4" id="KW-0285">Flavoprotein</keyword>
<dbReference type="InterPro" id="IPR036551">
    <property type="entry name" value="Flavin_trans-like"/>
</dbReference>
<feature type="binding site" evidence="3">
    <location>
        <position position="276"/>
    </location>
    <ligand>
        <name>CTP</name>
        <dbReference type="ChEBI" id="CHEBI:37563"/>
    </ligand>
</feature>
<evidence type="ECO:0000256" key="1">
    <source>
        <dbReference type="ARBA" id="ARBA00022793"/>
    </source>
</evidence>
<comment type="similarity">
    <text evidence="3 4">In the C-terminal section; belongs to the PPC synthetase family.</text>
</comment>
<feature type="binding site" evidence="3">
    <location>
        <position position="341"/>
    </location>
    <ligand>
        <name>CTP</name>
        <dbReference type="ChEBI" id="CHEBI:37563"/>
    </ligand>
</feature>
<keyword evidence="2 3" id="KW-0456">Lyase</keyword>
<dbReference type="SUPFAM" id="SSF102645">
    <property type="entry name" value="CoaB-like"/>
    <property type="match status" value="1"/>
</dbReference>
<comment type="cofactor">
    <cofactor evidence="3">
        <name>Mg(2+)</name>
        <dbReference type="ChEBI" id="CHEBI:18420"/>
    </cofactor>
</comment>
<feature type="domain" description="DNA/pantothenate metabolism flavoprotein C-terminal" evidence="6">
    <location>
        <begin position="184"/>
        <end position="394"/>
    </location>
</feature>
<sequence length="397" mass="40996">MLASKHILLIIGGGIAAFKSLDLIRRLRERGASVTPVLTRAGAEFVTPLSVSALAGRKVFQELFDLTAEAEMGHIELSRSADLIVVAPATADLMAKMAQGHADDLASTLLLATDTPVLIAPAMNVRMWEHAATQRNFGVLQEDGIGFVGPNAGDMACGEHGPGRMAEPMEIVAAIEAALADGPLRGKRVLVTSGPTHEPIDPVRYIANRSSGAQGTALARALAALGAEVVFVTGPADVPPPGGVEVIAVQTAQEMLEAVEAALPVDAAVFAAAVADWRMASAAASKMKKTNGGLPVLEFAENPDILATVAQMEAGRPALVVGFAAETDDVVENATAKRARKGCDWIVANDVSAATGIMGGTENAVTVIDAEGAEAWPRMGKAQVAARLAERIAKALA</sequence>
<dbReference type="PANTHER" id="PTHR14359">
    <property type="entry name" value="HOMO-OLIGOMERIC FLAVIN CONTAINING CYS DECARBOXYLASE FAMILY"/>
    <property type="match status" value="1"/>
</dbReference>
<proteinExistence type="inferred from homology"/>
<dbReference type="HAMAP" id="MF_02225">
    <property type="entry name" value="CoaBC"/>
    <property type="match status" value="1"/>
</dbReference>
<comment type="similarity">
    <text evidence="3 4">In the N-terminal section; belongs to the HFCD (homo-oligomeric flavin containing Cys decarboxylase) superfamily.</text>
</comment>
<feature type="region of interest" description="Phosphopantothenoylcysteine decarboxylase" evidence="3">
    <location>
        <begin position="1"/>
        <end position="188"/>
    </location>
</feature>
<keyword evidence="3 4" id="KW-0436">Ligase</keyword>
<dbReference type="EC" id="6.3.2.5" evidence="3"/>
<evidence type="ECO:0000256" key="2">
    <source>
        <dbReference type="ARBA" id="ARBA00023239"/>
    </source>
</evidence>
<comment type="caution">
    <text evidence="3">Lacks conserved residue(s) required for the propagation of feature annotation.</text>
</comment>
<dbReference type="InterPro" id="IPR007085">
    <property type="entry name" value="DNA/pantothenate-metab_flavo_C"/>
</dbReference>
<gene>
    <name evidence="3 7" type="primary">coaBC</name>
    <name evidence="7" type="ORF">N7U68_10630</name>
</gene>
<dbReference type="Gene3D" id="3.40.50.10300">
    <property type="entry name" value="CoaB-like"/>
    <property type="match status" value="1"/>
</dbReference>
<dbReference type="Gene3D" id="3.40.50.1950">
    <property type="entry name" value="Flavin prenyltransferase-like"/>
    <property type="match status" value="1"/>
</dbReference>
<feature type="binding site" evidence="3">
    <location>
        <position position="286"/>
    </location>
    <ligand>
        <name>CTP</name>
        <dbReference type="ChEBI" id="CHEBI:37563"/>
    </ligand>
</feature>
<dbReference type="Pfam" id="PF02441">
    <property type="entry name" value="Flavoprotein"/>
    <property type="match status" value="1"/>
</dbReference>
<keyword evidence="3" id="KW-0460">Magnesium</keyword>
<keyword evidence="8" id="KW-1185">Reference proteome</keyword>
<comment type="pathway">
    <text evidence="3 4">Cofactor biosynthesis; coenzyme A biosynthesis; CoA from (R)-pantothenate: step 2/5.</text>
</comment>
<dbReference type="InterPro" id="IPR003382">
    <property type="entry name" value="Flavoprotein"/>
</dbReference>
<keyword evidence="3 4" id="KW-0288">FMN</keyword>
<dbReference type="SUPFAM" id="SSF52507">
    <property type="entry name" value="Homo-oligomeric flavin-containing Cys decarboxylases, HFCD"/>
    <property type="match status" value="1"/>
</dbReference>
<feature type="active site" description="Proton donor" evidence="3">
    <location>
        <position position="157"/>
    </location>
</feature>
<evidence type="ECO:0000259" key="6">
    <source>
        <dbReference type="Pfam" id="PF04127"/>
    </source>
</evidence>
<dbReference type="EMBL" id="CP106738">
    <property type="protein sequence ID" value="UXX85059.1"/>
    <property type="molecule type" value="Genomic_DNA"/>
</dbReference>
<dbReference type="InterPro" id="IPR005252">
    <property type="entry name" value="CoaBC"/>
</dbReference>
<comment type="function">
    <text evidence="3">Catalyzes two sequential steps in the biosynthesis of coenzyme A. In the first step cysteine is conjugated to 4'-phosphopantothenate to form 4-phosphopantothenoylcysteine. In the second step the latter compound is decarboxylated to form 4'-phosphopantotheine.</text>
</comment>
<dbReference type="GO" id="GO:0004632">
    <property type="term" value="F:phosphopantothenate--cysteine ligase activity"/>
    <property type="evidence" value="ECO:0007669"/>
    <property type="project" value="UniProtKB-EC"/>
</dbReference>
<dbReference type="InterPro" id="IPR035929">
    <property type="entry name" value="CoaB-like_sf"/>
</dbReference>
<keyword evidence="3" id="KW-0479">Metal-binding</keyword>
<dbReference type="EC" id="4.1.1.36" evidence="3"/>
<comment type="cofactor">
    <cofactor evidence="3">
        <name>FMN</name>
        <dbReference type="ChEBI" id="CHEBI:58210"/>
    </cofactor>
    <text evidence="3">Binds 1 FMN per subunit.</text>
</comment>
<evidence type="ECO:0000259" key="5">
    <source>
        <dbReference type="Pfam" id="PF02441"/>
    </source>
</evidence>
<comment type="function">
    <text evidence="4">Catalyzes two steps in the biosynthesis of coenzyme A. In the first step cysteine is conjugated to 4'-phosphopantothenate to form 4-phosphopantothenoylcysteine, in the latter compound is decarboxylated to form 4'-phosphopantotheine.</text>
</comment>
<evidence type="ECO:0000313" key="7">
    <source>
        <dbReference type="EMBL" id="UXX85059.1"/>
    </source>
</evidence>
<keyword evidence="1 3" id="KW-0210">Decarboxylase</keyword>
<feature type="binding site" evidence="3">
    <location>
        <position position="323"/>
    </location>
    <ligand>
        <name>CTP</name>
        <dbReference type="ChEBI" id="CHEBI:37563"/>
    </ligand>
</feature>
<protein>
    <recommendedName>
        <fullName evidence="3">Coenzyme A biosynthesis bifunctional protein CoaBC</fullName>
    </recommendedName>
    <alternativeName>
        <fullName evidence="3">DNA/pantothenate metabolism flavoprotein</fullName>
    </alternativeName>
    <alternativeName>
        <fullName evidence="3">Phosphopantothenoylcysteine synthetase/decarboxylase</fullName>
        <shortName evidence="3">PPCS-PPCDC</shortName>
    </alternativeName>
    <domain>
        <recommendedName>
            <fullName evidence="3">Phosphopantothenoylcysteine decarboxylase</fullName>
            <shortName evidence="3">PPC decarboxylase</shortName>
            <shortName evidence="3">PPC-DC</shortName>
            <ecNumber evidence="3">4.1.1.36</ecNumber>
        </recommendedName>
        <alternativeName>
            <fullName evidence="3">CoaC</fullName>
        </alternativeName>
    </domain>
    <domain>
        <recommendedName>
            <fullName evidence="3">Phosphopantothenate--cysteine ligase</fullName>
            <ecNumber evidence="3">6.3.2.5</ecNumber>
        </recommendedName>
        <alternativeName>
            <fullName evidence="3">CoaB</fullName>
        </alternativeName>
        <alternativeName>
            <fullName evidence="3">Phosphopantothenoylcysteine synthetase</fullName>
            <shortName evidence="3">PPC synthetase</shortName>
            <shortName evidence="3">PPC-S</shortName>
        </alternativeName>
    </domain>
</protein>
<dbReference type="PANTHER" id="PTHR14359:SF6">
    <property type="entry name" value="PHOSPHOPANTOTHENOYLCYSTEINE DECARBOXYLASE"/>
    <property type="match status" value="1"/>
</dbReference>